<sequence length="105" mass="11930">MFGIGWSEMLVIVLIAVMVIGPKDIPKAMYQIGRFARRLQYVKFAMSQQFDDILKAGDIEELRKGVNFEVKHTDEKAADDEEEYPQSQPPEAVAEPVAERDEVKS</sequence>
<keyword evidence="7 9" id="KW-0472">Membrane</keyword>
<keyword evidence="3 9" id="KW-0812">Transmembrane</keyword>
<keyword evidence="5 9" id="KW-1133">Transmembrane helix</keyword>
<evidence type="ECO:0000256" key="4">
    <source>
        <dbReference type="ARBA" id="ARBA00022927"/>
    </source>
</evidence>
<dbReference type="InterPro" id="IPR003369">
    <property type="entry name" value="TatA/B/E"/>
</dbReference>
<dbReference type="Pfam" id="PF02416">
    <property type="entry name" value="TatA_B_E"/>
    <property type="match status" value="1"/>
</dbReference>
<evidence type="ECO:0000256" key="1">
    <source>
        <dbReference type="ARBA" id="ARBA00004167"/>
    </source>
</evidence>
<evidence type="ECO:0000313" key="11">
    <source>
        <dbReference type="Proteomes" id="UP000249417"/>
    </source>
</evidence>
<keyword evidence="6" id="KW-0811">Translocation</keyword>
<dbReference type="AlphaFoldDB" id="A0A2W5MSJ3"/>
<accession>A0A2W5MSJ3</accession>
<evidence type="ECO:0000256" key="7">
    <source>
        <dbReference type="ARBA" id="ARBA00023136"/>
    </source>
</evidence>
<feature type="region of interest" description="Disordered" evidence="8">
    <location>
        <begin position="71"/>
        <end position="105"/>
    </location>
</feature>
<evidence type="ECO:0000256" key="8">
    <source>
        <dbReference type="SAM" id="MobiDB-lite"/>
    </source>
</evidence>
<name>A0A2W5MSJ3_9BACT</name>
<evidence type="ECO:0000313" key="10">
    <source>
        <dbReference type="EMBL" id="PZQ44212.1"/>
    </source>
</evidence>
<feature type="transmembrane region" description="Helical" evidence="9">
    <location>
        <begin position="6"/>
        <end position="25"/>
    </location>
</feature>
<keyword evidence="4" id="KW-0653">Protein transport</keyword>
<reference evidence="10 11" key="1">
    <citation type="submission" date="2017-08" db="EMBL/GenBank/DDBJ databases">
        <title>Infants hospitalized years apart are colonized by the same room-sourced microbial strains.</title>
        <authorList>
            <person name="Brooks B."/>
            <person name="Olm M.R."/>
            <person name="Firek B.A."/>
            <person name="Baker R."/>
            <person name="Thomas B.C."/>
            <person name="Morowitz M.J."/>
            <person name="Banfield J.F."/>
        </authorList>
    </citation>
    <scope>NUCLEOTIDE SEQUENCE [LARGE SCALE GENOMIC DNA]</scope>
    <source>
        <strain evidence="10">S2_005_002_R2_29</strain>
    </source>
</reference>
<comment type="subcellular location">
    <subcellularLocation>
        <location evidence="1">Membrane</location>
        <topology evidence="1">Single-pass membrane protein</topology>
    </subcellularLocation>
</comment>
<evidence type="ECO:0000256" key="2">
    <source>
        <dbReference type="ARBA" id="ARBA00022448"/>
    </source>
</evidence>
<evidence type="ECO:0000256" key="6">
    <source>
        <dbReference type="ARBA" id="ARBA00023010"/>
    </source>
</evidence>
<dbReference type="Gene3D" id="1.20.5.3310">
    <property type="match status" value="1"/>
</dbReference>
<evidence type="ECO:0000256" key="9">
    <source>
        <dbReference type="SAM" id="Phobius"/>
    </source>
</evidence>
<dbReference type="EMBL" id="QFQB01000104">
    <property type="protein sequence ID" value="PZQ44212.1"/>
    <property type="molecule type" value="Genomic_DNA"/>
</dbReference>
<organism evidence="10 11">
    <name type="scientific">Micavibrio aeruginosavorus</name>
    <dbReference type="NCBI Taxonomy" id="349221"/>
    <lineage>
        <taxon>Bacteria</taxon>
        <taxon>Pseudomonadati</taxon>
        <taxon>Bdellovibrionota</taxon>
        <taxon>Bdellovibrionia</taxon>
        <taxon>Bdellovibrionales</taxon>
        <taxon>Pseudobdellovibrionaceae</taxon>
        <taxon>Micavibrio</taxon>
    </lineage>
</organism>
<evidence type="ECO:0000256" key="3">
    <source>
        <dbReference type="ARBA" id="ARBA00022692"/>
    </source>
</evidence>
<comment type="caution">
    <text evidence="10">The sequence shown here is derived from an EMBL/GenBank/DDBJ whole genome shotgun (WGS) entry which is preliminary data.</text>
</comment>
<dbReference type="Proteomes" id="UP000249417">
    <property type="component" value="Unassembled WGS sequence"/>
</dbReference>
<protein>
    <recommendedName>
        <fullName evidence="12">Twin-arginine translocase subunit TatB</fullName>
    </recommendedName>
</protein>
<gene>
    <name evidence="10" type="ORF">DI551_10585</name>
</gene>
<keyword evidence="2" id="KW-0813">Transport</keyword>
<proteinExistence type="predicted"/>
<dbReference type="PRINTS" id="PR01506">
    <property type="entry name" value="TATBPROTEIN"/>
</dbReference>
<evidence type="ECO:0000256" key="5">
    <source>
        <dbReference type="ARBA" id="ARBA00022989"/>
    </source>
</evidence>
<evidence type="ECO:0008006" key="12">
    <source>
        <dbReference type="Google" id="ProtNLM"/>
    </source>
</evidence>